<accession>A0A8G0L307</accession>
<keyword evidence="2" id="KW-1185">Reference proteome</keyword>
<organism evidence="1 2">
    <name type="scientific">Trichoderma simmonsii</name>
    <dbReference type="NCBI Taxonomy" id="1491479"/>
    <lineage>
        <taxon>Eukaryota</taxon>
        <taxon>Fungi</taxon>
        <taxon>Dikarya</taxon>
        <taxon>Ascomycota</taxon>
        <taxon>Pezizomycotina</taxon>
        <taxon>Sordariomycetes</taxon>
        <taxon>Hypocreomycetidae</taxon>
        <taxon>Hypocreales</taxon>
        <taxon>Hypocreaceae</taxon>
        <taxon>Trichoderma</taxon>
    </lineage>
</organism>
<dbReference type="EMBL" id="CP075864">
    <property type="protein sequence ID" value="QYS93219.1"/>
    <property type="molecule type" value="Genomic_DNA"/>
</dbReference>
<dbReference type="Proteomes" id="UP000826661">
    <property type="component" value="Chromosome I"/>
</dbReference>
<reference evidence="1 2" key="1">
    <citation type="journal article" date="2021" name="BMC Genomics">
        <title>Telomere-to-telomere genome assembly of asparaginase-producing Trichoderma simmonsii.</title>
        <authorList>
            <person name="Chung D."/>
            <person name="Kwon Y.M."/>
            <person name="Yang Y."/>
        </authorList>
    </citation>
    <scope>NUCLEOTIDE SEQUENCE [LARGE SCALE GENOMIC DNA]</scope>
    <source>
        <strain evidence="1 2">GH-Sj1</strain>
    </source>
</reference>
<protein>
    <submittedName>
        <fullName evidence="1">Uncharacterized protein</fullName>
    </submittedName>
</protein>
<dbReference type="AlphaFoldDB" id="A0A8G0L307"/>
<sequence>MASSENGGKKCHQVSPPIHPVLDTEETVLVGGLVERGNKQEEKMPTVTPVCQPPATALTPQVCLSPSPVLFSVLMPLVRSCRQTKAARALELMARLRLAATRSRSAAAGDEVYCLTSPTRLVRCLSSVGPPG</sequence>
<gene>
    <name evidence="1" type="ORF">H0G86_000606</name>
</gene>
<evidence type="ECO:0000313" key="1">
    <source>
        <dbReference type="EMBL" id="QYS93219.1"/>
    </source>
</evidence>
<proteinExistence type="predicted"/>
<evidence type="ECO:0000313" key="2">
    <source>
        <dbReference type="Proteomes" id="UP000826661"/>
    </source>
</evidence>
<name>A0A8G0L307_9HYPO</name>